<dbReference type="EMBL" id="CAXAMN010008369">
    <property type="protein sequence ID" value="CAK9024888.1"/>
    <property type="molecule type" value="Genomic_DNA"/>
</dbReference>
<proteinExistence type="predicted"/>
<protein>
    <recommendedName>
        <fullName evidence="5">Protein O-GlcNAc transferase</fullName>
    </recommendedName>
</protein>
<dbReference type="Pfam" id="PF14559">
    <property type="entry name" value="TPR_19"/>
    <property type="match status" value="1"/>
</dbReference>
<dbReference type="SUPFAM" id="SSF53448">
    <property type="entry name" value="Nucleotide-diphospho-sugar transferases"/>
    <property type="match status" value="1"/>
</dbReference>
<feature type="repeat" description="TPR" evidence="1">
    <location>
        <begin position="118"/>
        <end position="151"/>
    </location>
</feature>
<evidence type="ECO:0000313" key="3">
    <source>
        <dbReference type="EMBL" id="CAK9024888.1"/>
    </source>
</evidence>
<name>A0ABP0KF70_9DINO</name>
<dbReference type="PANTHER" id="PTHR44809:SF1">
    <property type="entry name" value="PROTEIN O-MANNOSYL-TRANSFERASE TMTC1"/>
    <property type="match status" value="1"/>
</dbReference>
<dbReference type="Proteomes" id="UP001642484">
    <property type="component" value="Unassembled WGS sequence"/>
</dbReference>
<dbReference type="InterPro" id="IPR029044">
    <property type="entry name" value="Nucleotide-diphossugar_trans"/>
</dbReference>
<keyword evidence="4" id="KW-1185">Reference proteome</keyword>
<reference evidence="3 4" key="1">
    <citation type="submission" date="2024-02" db="EMBL/GenBank/DDBJ databases">
        <authorList>
            <person name="Chen Y."/>
            <person name="Shah S."/>
            <person name="Dougan E. K."/>
            <person name="Thang M."/>
            <person name="Chan C."/>
        </authorList>
    </citation>
    <scope>NUCLEOTIDE SEQUENCE [LARGE SCALE GENOMIC DNA]</scope>
</reference>
<dbReference type="SMART" id="SM00028">
    <property type="entry name" value="TPR"/>
    <property type="match status" value="4"/>
</dbReference>
<organism evidence="3 4">
    <name type="scientific">Durusdinium trenchii</name>
    <dbReference type="NCBI Taxonomy" id="1381693"/>
    <lineage>
        <taxon>Eukaryota</taxon>
        <taxon>Sar</taxon>
        <taxon>Alveolata</taxon>
        <taxon>Dinophyceae</taxon>
        <taxon>Suessiales</taxon>
        <taxon>Symbiodiniaceae</taxon>
        <taxon>Durusdinium</taxon>
    </lineage>
</organism>
<evidence type="ECO:0008006" key="5">
    <source>
        <dbReference type="Google" id="ProtNLM"/>
    </source>
</evidence>
<dbReference type="InterPro" id="IPR019734">
    <property type="entry name" value="TPR_rpt"/>
</dbReference>
<feature type="compositionally biased region" description="Basic and acidic residues" evidence="2">
    <location>
        <begin position="472"/>
        <end position="483"/>
    </location>
</feature>
<accession>A0ABP0KF70</accession>
<dbReference type="PROSITE" id="PS50005">
    <property type="entry name" value="TPR"/>
    <property type="match status" value="2"/>
</dbReference>
<feature type="compositionally biased region" description="Gly residues" evidence="2">
    <location>
        <begin position="1"/>
        <end position="10"/>
    </location>
</feature>
<dbReference type="PANTHER" id="PTHR44809">
    <property type="match status" value="1"/>
</dbReference>
<dbReference type="InterPro" id="IPR011990">
    <property type="entry name" value="TPR-like_helical_dom_sf"/>
</dbReference>
<sequence>MNPTHGGYGGTELRSQPSAEAPPAEPGEPVEEEEGAETGQSAAAKSPLLRALMHVKWATLLQKAGKYERATEHFRSSLELLPSARAHFGLGTCLGALRLRREAAEELRRAVQLCPSMVGAIINLAGVQLGLGDFAEAERLCREALRLEPDSREATMNLANALRNLGRRDEAVALVWEQILRHQTGRSSDAADVAIPVVQIDCSRWNESQERSSAAAAADAPPDAVLVCLKWGQRYDAAYVNRLCAAASRQLPSTPRCVCFTESPEGIDASIEVRELPEKFHLWWGKAYLFSEEAGLDGKRVLFLDLDQVIVGSLEPLASYRGPFALLRTDGIACELAEGGYNSSVISWTGGPFWRPLFQCLTPSVLRYVHRFDHWLEMMLKGADVWQQIAPGKVVDYTTVFRAGVCLGADDDDGAFAAGAADDAAATTAAPAEPPEGCAIVTFPRSPKPHEVLEEHRWIRTHWGDVLSDVKEEKRRDGLRHAPGDGATCRSAG</sequence>
<feature type="region of interest" description="Disordered" evidence="2">
    <location>
        <begin position="1"/>
        <end position="42"/>
    </location>
</feature>
<dbReference type="Pfam" id="PF13432">
    <property type="entry name" value="TPR_16"/>
    <property type="match status" value="1"/>
</dbReference>
<feature type="region of interest" description="Disordered" evidence="2">
    <location>
        <begin position="472"/>
        <end position="493"/>
    </location>
</feature>
<evidence type="ECO:0000313" key="4">
    <source>
        <dbReference type="Proteomes" id="UP001642484"/>
    </source>
</evidence>
<dbReference type="SUPFAM" id="SSF48452">
    <property type="entry name" value="TPR-like"/>
    <property type="match status" value="1"/>
</dbReference>
<dbReference type="InterPro" id="IPR052943">
    <property type="entry name" value="TMTC_O-mannosyl-trnsfr"/>
</dbReference>
<evidence type="ECO:0000256" key="2">
    <source>
        <dbReference type="SAM" id="MobiDB-lite"/>
    </source>
</evidence>
<gene>
    <name evidence="3" type="ORF">CCMP2556_LOCUS15805</name>
</gene>
<feature type="repeat" description="TPR" evidence="1">
    <location>
        <begin position="51"/>
        <end position="84"/>
    </location>
</feature>
<dbReference type="Gene3D" id="1.25.40.10">
    <property type="entry name" value="Tetratricopeptide repeat domain"/>
    <property type="match status" value="1"/>
</dbReference>
<keyword evidence="1" id="KW-0802">TPR repeat</keyword>
<evidence type="ECO:0000256" key="1">
    <source>
        <dbReference type="PROSITE-ProRule" id="PRU00339"/>
    </source>
</evidence>
<comment type="caution">
    <text evidence="3">The sequence shown here is derived from an EMBL/GenBank/DDBJ whole genome shotgun (WGS) entry which is preliminary data.</text>
</comment>